<organism evidence="1 2">
    <name type="scientific">Paenibacillus eucommiae</name>
    <dbReference type="NCBI Taxonomy" id="1355755"/>
    <lineage>
        <taxon>Bacteria</taxon>
        <taxon>Bacillati</taxon>
        <taxon>Bacillota</taxon>
        <taxon>Bacilli</taxon>
        <taxon>Bacillales</taxon>
        <taxon>Paenibacillaceae</taxon>
        <taxon>Paenibacillus</taxon>
    </lineage>
</organism>
<sequence length="36" mass="4111">MFKLTYVAEEERKNNWQQQTTAVGGDHLAARLSGFI</sequence>
<name>A0ABS4IWU8_9BACL</name>
<dbReference type="Proteomes" id="UP001519287">
    <property type="component" value="Unassembled WGS sequence"/>
</dbReference>
<keyword evidence="2" id="KW-1185">Reference proteome</keyword>
<comment type="caution">
    <text evidence="1">The sequence shown here is derived from an EMBL/GenBank/DDBJ whole genome shotgun (WGS) entry which is preliminary data.</text>
</comment>
<accession>A0ABS4IWU8</accession>
<reference evidence="1 2" key="1">
    <citation type="submission" date="2021-03" db="EMBL/GenBank/DDBJ databases">
        <title>Genomic Encyclopedia of Type Strains, Phase IV (KMG-IV): sequencing the most valuable type-strain genomes for metagenomic binning, comparative biology and taxonomic classification.</title>
        <authorList>
            <person name="Goeker M."/>
        </authorList>
    </citation>
    <scope>NUCLEOTIDE SEQUENCE [LARGE SCALE GENOMIC DNA]</scope>
    <source>
        <strain evidence="1 2">DSM 26048</strain>
    </source>
</reference>
<protein>
    <submittedName>
        <fullName evidence="1">Uncharacterized protein</fullName>
    </submittedName>
</protein>
<dbReference type="EMBL" id="JAGGLB010000009">
    <property type="protein sequence ID" value="MBP1991471.1"/>
    <property type="molecule type" value="Genomic_DNA"/>
</dbReference>
<evidence type="ECO:0000313" key="1">
    <source>
        <dbReference type="EMBL" id="MBP1991471.1"/>
    </source>
</evidence>
<proteinExistence type="predicted"/>
<evidence type="ECO:0000313" key="2">
    <source>
        <dbReference type="Proteomes" id="UP001519287"/>
    </source>
</evidence>
<gene>
    <name evidence="1" type="ORF">J2Z66_003078</name>
</gene>